<dbReference type="HOGENOM" id="CLU_415178_0_0_1"/>
<dbReference type="AlphaFoldDB" id="A8WNU7"/>
<dbReference type="PANTHER" id="PTHR32525">
    <property type="entry name" value="PROTEIN-TYROSINE-PHOSPHATASE"/>
    <property type="match status" value="1"/>
</dbReference>
<reference evidence="2 3" key="2">
    <citation type="journal article" date="2011" name="PLoS Genet.">
        <title>Caenorhabditis briggsae recombinant inbred line genotypes reveal inter-strain incompatibility and the evolution of recombination.</title>
        <authorList>
            <person name="Ross J.A."/>
            <person name="Koboldt D.C."/>
            <person name="Staisch J.E."/>
            <person name="Chamberlin H.M."/>
            <person name="Gupta B.P."/>
            <person name="Miller R.D."/>
            <person name="Baird S.E."/>
            <person name="Haag E.S."/>
        </authorList>
    </citation>
    <scope>NUCLEOTIDE SEQUENCE [LARGE SCALE GENOMIC DNA]</scope>
    <source>
        <strain evidence="2 3">AF16</strain>
    </source>
</reference>
<name>A8WNU7_CAEBR</name>
<evidence type="ECO:0000259" key="1">
    <source>
        <dbReference type="SMART" id="SM00453"/>
    </source>
</evidence>
<evidence type="ECO:0000313" key="3">
    <source>
        <dbReference type="Proteomes" id="UP000008549"/>
    </source>
</evidence>
<proteinExistence type="predicted"/>
<feature type="domain" description="Domain of unknown function WSN" evidence="1">
    <location>
        <begin position="36"/>
        <end position="107"/>
    </location>
</feature>
<dbReference type="Proteomes" id="UP000008549">
    <property type="component" value="Unassembled WGS sequence"/>
</dbReference>
<organism evidence="2 3">
    <name type="scientific">Caenorhabditis briggsae</name>
    <dbReference type="NCBI Taxonomy" id="6238"/>
    <lineage>
        <taxon>Eukaryota</taxon>
        <taxon>Metazoa</taxon>
        <taxon>Ecdysozoa</taxon>
        <taxon>Nematoda</taxon>
        <taxon>Chromadorea</taxon>
        <taxon>Rhabditida</taxon>
        <taxon>Rhabditina</taxon>
        <taxon>Rhabditomorpha</taxon>
        <taxon>Rhabditoidea</taxon>
        <taxon>Rhabditidae</taxon>
        <taxon>Peloderinae</taxon>
        <taxon>Caenorhabditis</taxon>
    </lineage>
</organism>
<dbReference type="Pfam" id="PF02206">
    <property type="entry name" value="WSN"/>
    <property type="match status" value="1"/>
</dbReference>
<evidence type="ECO:0000313" key="2">
    <source>
        <dbReference type="EMBL" id="CAP22153.1"/>
    </source>
</evidence>
<dbReference type="GeneID" id="8577395"/>
<dbReference type="KEGG" id="cbr:CBG_00796"/>
<evidence type="ECO:0000313" key="4">
    <source>
        <dbReference type="WormBase" id="CBG00796"/>
    </source>
</evidence>
<dbReference type="CTD" id="8577395"/>
<protein>
    <submittedName>
        <fullName evidence="2">Protein CBG00796</fullName>
    </submittedName>
</protein>
<keyword evidence="3" id="KW-1185">Reference proteome</keyword>
<dbReference type="InterPro" id="IPR003125">
    <property type="entry name" value="WSN"/>
</dbReference>
<dbReference type="OMA" id="RTHQNTH"/>
<dbReference type="SMART" id="SM00453">
    <property type="entry name" value="WSN"/>
    <property type="match status" value="1"/>
</dbReference>
<dbReference type="WormBase" id="CBG00796">
    <property type="protein sequence ID" value="CBP05906"/>
    <property type="gene ID" value="WBGene00024128"/>
</dbReference>
<dbReference type="PANTHER" id="PTHR32525:SF0">
    <property type="entry name" value="DOMAIN OF UNKNOWN FUNCTION WSN DOMAIN-CONTAINING PROTEIN-RELATED"/>
    <property type="match status" value="1"/>
</dbReference>
<dbReference type="RefSeq" id="XP_002635400.1">
    <property type="nucleotide sequence ID" value="XM_002635354.1"/>
</dbReference>
<dbReference type="InParanoid" id="A8WNU7"/>
<sequence length="661" mass="73470">MSCSIFSLGNFPTNFVLNVLQMHGKISPNQNLCFPEEFAPTIHKLQKFARIINGISLQQGLTNQTLPADVFISELLNFGSITPSQIYDFNTGELSQLVNSIRNFSISLKVDDELTKIENRLIILGSIYKETHKGQKVEKLDPNYLEAAKKLKASNVDWNKLNSMVKIFADLSNTINALKPSEQKIGQYLFKQLKLGCETFQENDFSIQTGALKADILRKTETFDTLSSFPNSANIWNDANNYFNARILTLSALSKIFSSRIHFSAGRALSQTSGFSNGFSDLESIHSDLTDTWVKEVLHGQASKLAMDQLKTIASNARSVSDALGSDSVLTTNKVASELKKLAQTKPKISSVAVKLTTIPKDAQQSITLPKNGDGYMALYRNIKELADKLISTDQLLATFSEFNTKRKSEVQTIISLTSSYSKENLKKLKEAKEYQDLSRTILSLKPHIDMLKMGASIVEPLDAVIKDIDQVNIFVSELDPFAKMVDILKKTPELEKAEDVIKVLREARSMKIESFGPVATRLNDLITKLNTFEKSLNAVSNSTKANALIDLKDLLQDFQNIGSYSRVMTGMLKASEQKLLLDEAKINSISKEFDPDIFAKINGLNASLQKTYNEIDTLRDSMKASTTSNLSSLYNNLEQIKLIGGVVMNFLKVGSLKTAV</sequence>
<accession>A8WNU7</accession>
<reference evidence="2 3" key="1">
    <citation type="journal article" date="2003" name="PLoS Biol.">
        <title>The genome sequence of Caenorhabditis briggsae: a platform for comparative genomics.</title>
        <authorList>
            <person name="Stein L.D."/>
            <person name="Bao Z."/>
            <person name="Blasiar D."/>
            <person name="Blumenthal T."/>
            <person name="Brent M.R."/>
            <person name="Chen N."/>
            <person name="Chinwalla A."/>
            <person name="Clarke L."/>
            <person name="Clee C."/>
            <person name="Coghlan A."/>
            <person name="Coulson A."/>
            <person name="D'Eustachio P."/>
            <person name="Fitch D.H."/>
            <person name="Fulton L.A."/>
            <person name="Fulton R.E."/>
            <person name="Griffiths-Jones S."/>
            <person name="Harris T.W."/>
            <person name="Hillier L.W."/>
            <person name="Kamath R."/>
            <person name="Kuwabara P.E."/>
            <person name="Mardis E.R."/>
            <person name="Marra M.A."/>
            <person name="Miner T.L."/>
            <person name="Minx P."/>
            <person name="Mullikin J.C."/>
            <person name="Plumb R.W."/>
            <person name="Rogers J."/>
            <person name="Schein J.E."/>
            <person name="Sohrmann M."/>
            <person name="Spieth J."/>
            <person name="Stajich J.E."/>
            <person name="Wei C."/>
            <person name="Willey D."/>
            <person name="Wilson R.K."/>
            <person name="Durbin R."/>
            <person name="Waterston R.H."/>
        </authorList>
    </citation>
    <scope>NUCLEOTIDE SEQUENCE [LARGE SCALE GENOMIC DNA]</scope>
    <source>
        <strain evidence="2 3">AF16</strain>
    </source>
</reference>
<dbReference type="EMBL" id="HE600931">
    <property type="protein sequence ID" value="CAP22153.1"/>
    <property type="molecule type" value="Genomic_DNA"/>
</dbReference>
<gene>
    <name evidence="2 4" type="ORF">CBG00796</name>
    <name evidence="2" type="ORF">CBG_00796</name>
</gene>